<dbReference type="Gramene" id="PGSC0003DMT400087172">
    <property type="protein sequence ID" value="PGSC0003DMT400087172"/>
    <property type="gene ID" value="PGSC0003DMG400036743"/>
</dbReference>
<dbReference type="PANTHER" id="PTHR33180:SF31">
    <property type="entry name" value="POLYPROTEIN PROTEIN"/>
    <property type="match status" value="1"/>
</dbReference>
<evidence type="ECO:0000313" key="2">
    <source>
        <dbReference type="Proteomes" id="UP000011115"/>
    </source>
</evidence>
<dbReference type="AlphaFoldDB" id="M1DDA7"/>
<dbReference type="Proteomes" id="UP000011115">
    <property type="component" value="Unassembled WGS sequence"/>
</dbReference>
<accession>M1DDA7</accession>
<sequence length="196" mass="21816">MTGGAQIEKKDVNVVARYLFGFIKSNIILSQKEFVLHHDKPILVGTIIDREHIHMAGASTSAPSVEQAYRYFYDPSPLTQAIIYKFGSLARSADVRVARVKTDMPWIIHRAIEKALAPSRDRVSRCEGLVESHGLRLDTLTARIEAQDKAKVVLIPSSEPTSGVQPKTTASVDIYVYDNVERAEDDVVKPRIQEGT</sequence>
<evidence type="ECO:0000313" key="1">
    <source>
        <dbReference type="EnsemblPlants" id="PGSC0003DMT400087172"/>
    </source>
</evidence>
<organism evidence="1 2">
    <name type="scientific">Solanum tuberosum</name>
    <name type="common">Potato</name>
    <dbReference type="NCBI Taxonomy" id="4113"/>
    <lineage>
        <taxon>Eukaryota</taxon>
        <taxon>Viridiplantae</taxon>
        <taxon>Streptophyta</taxon>
        <taxon>Embryophyta</taxon>
        <taxon>Tracheophyta</taxon>
        <taxon>Spermatophyta</taxon>
        <taxon>Magnoliopsida</taxon>
        <taxon>eudicotyledons</taxon>
        <taxon>Gunneridae</taxon>
        <taxon>Pentapetalae</taxon>
        <taxon>asterids</taxon>
        <taxon>lamiids</taxon>
        <taxon>Solanales</taxon>
        <taxon>Solanaceae</taxon>
        <taxon>Solanoideae</taxon>
        <taxon>Solaneae</taxon>
        <taxon>Solanum</taxon>
    </lineage>
</organism>
<dbReference type="PaxDb" id="4113-PGSC0003DMT400087172"/>
<protein>
    <recommendedName>
        <fullName evidence="3">Integrase core domain containing protein</fullName>
    </recommendedName>
</protein>
<reference evidence="2" key="1">
    <citation type="journal article" date="2011" name="Nature">
        <title>Genome sequence and analysis of the tuber crop potato.</title>
        <authorList>
            <consortium name="The Potato Genome Sequencing Consortium"/>
        </authorList>
    </citation>
    <scope>NUCLEOTIDE SEQUENCE [LARGE SCALE GENOMIC DNA]</scope>
    <source>
        <strain evidence="2">cv. DM1-3 516 R44</strain>
    </source>
</reference>
<evidence type="ECO:0008006" key="3">
    <source>
        <dbReference type="Google" id="ProtNLM"/>
    </source>
</evidence>
<dbReference type="HOGENOM" id="CLU_1392333_0_0_1"/>
<keyword evidence="2" id="KW-1185">Reference proteome</keyword>
<name>M1DDA7_SOLTU</name>
<dbReference type="InParanoid" id="M1DDA7"/>
<proteinExistence type="predicted"/>
<dbReference type="EnsemblPlants" id="PGSC0003DMT400087172">
    <property type="protein sequence ID" value="PGSC0003DMT400087172"/>
    <property type="gene ID" value="PGSC0003DMG400036743"/>
</dbReference>
<reference evidence="1" key="2">
    <citation type="submission" date="2015-06" db="UniProtKB">
        <authorList>
            <consortium name="EnsemblPlants"/>
        </authorList>
    </citation>
    <scope>IDENTIFICATION</scope>
    <source>
        <strain evidence="1">DM1-3 516 R44</strain>
    </source>
</reference>
<dbReference type="PANTHER" id="PTHR33180">
    <property type="entry name" value="PHOTOSYSTEM II CP43 REACTION CENTER PROTEIN"/>
    <property type="match status" value="1"/>
</dbReference>